<comment type="caution">
    <text evidence="1">The sequence shown here is derived from an EMBL/GenBank/DDBJ whole genome shotgun (WGS) entry which is preliminary data.</text>
</comment>
<gene>
    <name evidence="1" type="ORF">GUJ93_ZPchr0008g12976</name>
</gene>
<name>A0A8J5V568_ZIZPA</name>
<reference evidence="1" key="2">
    <citation type="submission" date="2021-02" db="EMBL/GenBank/DDBJ databases">
        <authorList>
            <person name="Kimball J.A."/>
            <person name="Haas M.W."/>
            <person name="Macchietto M."/>
            <person name="Kono T."/>
            <person name="Duquette J."/>
            <person name="Shao M."/>
        </authorList>
    </citation>
    <scope>NUCLEOTIDE SEQUENCE</scope>
    <source>
        <tissue evidence="1">Fresh leaf tissue</tissue>
    </source>
</reference>
<dbReference type="EMBL" id="JAAALK010000290">
    <property type="protein sequence ID" value="KAG8047776.1"/>
    <property type="molecule type" value="Genomic_DNA"/>
</dbReference>
<accession>A0A8J5V568</accession>
<sequence length="107" mass="11457">MPSSAWIPRPAGAPPPGTALAVVCTSLSERHSVKVLDRSPPWPPSLSGSQLVISAQDFYGAFSASFYFFVLPPNGFLPCLENYFLPLAFVFYGLSPETLASFRSSGA</sequence>
<organism evidence="1 2">
    <name type="scientific">Zizania palustris</name>
    <name type="common">Northern wild rice</name>
    <dbReference type="NCBI Taxonomy" id="103762"/>
    <lineage>
        <taxon>Eukaryota</taxon>
        <taxon>Viridiplantae</taxon>
        <taxon>Streptophyta</taxon>
        <taxon>Embryophyta</taxon>
        <taxon>Tracheophyta</taxon>
        <taxon>Spermatophyta</taxon>
        <taxon>Magnoliopsida</taxon>
        <taxon>Liliopsida</taxon>
        <taxon>Poales</taxon>
        <taxon>Poaceae</taxon>
        <taxon>BOP clade</taxon>
        <taxon>Oryzoideae</taxon>
        <taxon>Oryzeae</taxon>
        <taxon>Zizaniinae</taxon>
        <taxon>Zizania</taxon>
    </lineage>
</organism>
<dbReference type="AlphaFoldDB" id="A0A8J5V568"/>
<evidence type="ECO:0000313" key="2">
    <source>
        <dbReference type="Proteomes" id="UP000729402"/>
    </source>
</evidence>
<protein>
    <submittedName>
        <fullName evidence="1">Uncharacterized protein</fullName>
    </submittedName>
</protein>
<evidence type="ECO:0000313" key="1">
    <source>
        <dbReference type="EMBL" id="KAG8047776.1"/>
    </source>
</evidence>
<keyword evidence="2" id="KW-1185">Reference proteome</keyword>
<reference evidence="1" key="1">
    <citation type="journal article" date="2021" name="bioRxiv">
        <title>Whole Genome Assembly and Annotation of Northern Wild Rice, Zizania palustris L., Supports a Whole Genome Duplication in the Zizania Genus.</title>
        <authorList>
            <person name="Haas M."/>
            <person name="Kono T."/>
            <person name="Macchietto M."/>
            <person name="Millas R."/>
            <person name="McGilp L."/>
            <person name="Shao M."/>
            <person name="Duquette J."/>
            <person name="Hirsch C.N."/>
            <person name="Kimball J."/>
        </authorList>
    </citation>
    <scope>NUCLEOTIDE SEQUENCE</scope>
    <source>
        <tissue evidence="1">Fresh leaf tissue</tissue>
    </source>
</reference>
<dbReference type="Proteomes" id="UP000729402">
    <property type="component" value="Unassembled WGS sequence"/>
</dbReference>
<proteinExistence type="predicted"/>